<dbReference type="EMBL" id="JAHQCX010000008">
    <property type="protein sequence ID" value="MBU9726888.1"/>
    <property type="molecule type" value="Genomic_DNA"/>
</dbReference>
<comment type="caution">
    <text evidence="1">The sequence shown here is derived from an EMBL/GenBank/DDBJ whole genome shotgun (WGS) entry which is preliminary data.</text>
</comment>
<sequence>MLKSFKELIVDGICWFPRLMRWQTSKGEVAPVFSDYRNEGYEYRLVAYRNLVTKEQYSVESVQEEIKAENRVGTLEQMDKYILNIKKAIGCYKKDNKQMR</sequence>
<name>A0ABS6K8P4_9FIRM</name>
<protein>
    <submittedName>
        <fullName evidence="1">Uncharacterized protein</fullName>
    </submittedName>
</protein>
<evidence type="ECO:0000313" key="1">
    <source>
        <dbReference type="EMBL" id="MBU9726888.1"/>
    </source>
</evidence>
<gene>
    <name evidence="1" type="ORF">KTH90_12770</name>
</gene>
<proteinExistence type="predicted"/>
<dbReference type="Proteomes" id="UP001314681">
    <property type="component" value="Unassembled WGS sequence"/>
</dbReference>
<accession>A0ABS6K8P4</accession>
<organism evidence="1 2">
    <name type="scientific">Diplocloster modestus</name>
    <dbReference type="NCBI Taxonomy" id="2850322"/>
    <lineage>
        <taxon>Bacteria</taxon>
        <taxon>Bacillati</taxon>
        <taxon>Bacillota</taxon>
        <taxon>Clostridia</taxon>
        <taxon>Lachnospirales</taxon>
        <taxon>Lachnospiraceae</taxon>
        <taxon>Diplocloster</taxon>
    </lineage>
</organism>
<evidence type="ECO:0000313" key="2">
    <source>
        <dbReference type="Proteomes" id="UP001314681"/>
    </source>
</evidence>
<keyword evidence="2" id="KW-1185">Reference proteome</keyword>
<dbReference type="RefSeq" id="WP_158354199.1">
    <property type="nucleotide sequence ID" value="NZ_JAHQCX010000008.1"/>
</dbReference>
<reference evidence="1 2" key="1">
    <citation type="submission" date="2021-06" db="EMBL/GenBank/DDBJ databases">
        <title>Description of novel taxa of the family Lachnospiraceae.</title>
        <authorList>
            <person name="Chaplin A.V."/>
            <person name="Sokolova S.R."/>
            <person name="Pikina A.P."/>
            <person name="Korzhanova M."/>
            <person name="Belova V."/>
            <person name="Korostin D."/>
            <person name="Efimov B.A."/>
        </authorList>
    </citation>
    <scope>NUCLEOTIDE SEQUENCE [LARGE SCALE GENOMIC DNA]</scope>
    <source>
        <strain evidence="1 2">ASD4241</strain>
    </source>
</reference>